<accession>A0A6A2XAA6</accession>
<sequence>MTKHLRHLYIRAHIDGKLESRVLVENVSAVNILSLRMVNRLPKSEQDLIPFKVSVTRFDGGVSQTKGLISVDLTMGKTTKVSAFLVERHGVKIPRIENGGSREADILEEEKNPLSTRLTRMPKEKGGERRKSKTIVTRMAQCCSFFGQYHSIFWAMSYSTNPTAKSSTLGFVQSTVLFPVLPDLDIVQPADSSVTLGEEHVVHEPTLGSLESPQDNDFSSSLGSAPFVGGNVHPMIT</sequence>
<gene>
    <name evidence="2" type="ORF">F3Y22_tig00112503pilonHSYRG00244</name>
</gene>
<evidence type="ECO:0000256" key="1">
    <source>
        <dbReference type="SAM" id="MobiDB-lite"/>
    </source>
</evidence>
<evidence type="ECO:0000313" key="3">
    <source>
        <dbReference type="Proteomes" id="UP000436088"/>
    </source>
</evidence>
<dbReference type="Proteomes" id="UP000436088">
    <property type="component" value="Unassembled WGS sequence"/>
</dbReference>
<proteinExistence type="predicted"/>
<evidence type="ECO:0000313" key="2">
    <source>
        <dbReference type="EMBL" id="KAE8666280.1"/>
    </source>
</evidence>
<dbReference type="AlphaFoldDB" id="A0A6A2XAA6"/>
<name>A0A6A2XAA6_HIBSY</name>
<comment type="caution">
    <text evidence="2">The sequence shown here is derived from an EMBL/GenBank/DDBJ whole genome shotgun (WGS) entry which is preliminary data.</text>
</comment>
<keyword evidence="3" id="KW-1185">Reference proteome</keyword>
<organism evidence="2 3">
    <name type="scientific">Hibiscus syriacus</name>
    <name type="common">Rose of Sharon</name>
    <dbReference type="NCBI Taxonomy" id="106335"/>
    <lineage>
        <taxon>Eukaryota</taxon>
        <taxon>Viridiplantae</taxon>
        <taxon>Streptophyta</taxon>
        <taxon>Embryophyta</taxon>
        <taxon>Tracheophyta</taxon>
        <taxon>Spermatophyta</taxon>
        <taxon>Magnoliopsida</taxon>
        <taxon>eudicotyledons</taxon>
        <taxon>Gunneridae</taxon>
        <taxon>Pentapetalae</taxon>
        <taxon>rosids</taxon>
        <taxon>malvids</taxon>
        <taxon>Malvales</taxon>
        <taxon>Malvaceae</taxon>
        <taxon>Malvoideae</taxon>
        <taxon>Hibiscus</taxon>
    </lineage>
</organism>
<reference evidence="2" key="1">
    <citation type="submission" date="2019-09" db="EMBL/GenBank/DDBJ databases">
        <title>Draft genome information of white flower Hibiscus syriacus.</title>
        <authorList>
            <person name="Kim Y.-M."/>
        </authorList>
    </citation>
    <scope>NUCLEOTIDE SEQUENCE [LARGE SCALE GENOMIC DNA]</scope>
    <source>
        <strain evidence="2">YM2019G1</strain>
    </source>
</reference>
<dbReference type="EMBL" id="VEPZ02001598">
    <property type="protein sequence ID" value="KAE8666280.1"/>
    <property type="molecule type" value="Genomic_DNA"/>
</dbReference>
<protein>
    <submittedName>
        <fullName evidence="2">Uncharacterized protein</fullName>
    </submittedName>
</protein>
<feature type="region of interest" description="Disordered" evidence="1">
    <location>
        <begin position="207"/>
        <end position="237"/>
    </location>
</feature>
<feature type="compositionally biased region" description="Polar residues" evidence="1">
    <location>
        <begin position="209"/>
        <end position="223"/>
    </location>
</feature>